<dbReference type="Pfam" id="PF05873">
    <property type="entry name" value="Mt_ATP-synt_D"/>
    <property type="match status" value="1"/>
</dbReference>
<dbReference type="Gene3D" id="6.10.280.70">
    <property type="match status" value="1"/>
</dbReference>
<reference evidence="12" key="1">
    <citation type="submission" date="2025-08" db="UniProtKB">
        <authorList>
            <consortium name="RefSeq"/>
        </authorList>
    </citation>
    <scope>IDENTIFICATION</scope>
</reference>
<comment type="function">
    <text evidence="10">Mitochondrial membrane ATP synthase (F(1)F(0) ATP synthase or Complex V) produces ATP from ADP in the presence of a proton gradient across the membrane which is generated by electron transport complexes of the respiratory chain. F-type ATPases consist of two structural domains, F(1) - containing the extramembraneous catalytic core, and F(0) - containing the membrane proton channel, linked together by a central stalk and a peripheral stalk. During catalysis, ATP synthesis in the catalytic domain of F(1) is coupled via a rotary mechanism of the central stalk subunits to proton translocation.</text>
</comment>
<dbReference type="GeneID" id="106120175"/>
<dbReference type="InterPro" id="IPR036228">
    <property type="entry name" value="ATP_synth_F0_dsu_sf_mt"/>
</dbReference>
<dbReference type="Proteomes" id="UP000694872">
    <property type="component" value="Unplaced"/>
</dbReference>
<dbReference type="GO" id="GO:0045259">
    <property type="term" value="C:proton-transporting ATP synthase complex"/>
    <property type="evidence" value="ECO:0007669"/>
    <property type="project" value="UniProtKB-KW"/>
</dbReference>
<evidence type="ECO:0000256" key="11">
    <source>
        <dbReference type="SAM" id="MobiDB-lite"/>
    </source>
</evidence>
<dbReference type="GO" id="GO:0005743">
    <property type="term" value="C:mitochondrial inner membrane"/>
    <property type="evidence" value="ECO:0007669"/>
    <property type="project" value="UniProtKB-SubCell"/>
</dbReference>
<name>A0AAJ6ZEG0_PAPXU</name>
<dbReference type="InterPro" id="IPR008689">
    <property type="entry name" value="ATP_synth_F0_dsu_mt"/>
</dbReference>
<organism evidence="12">
    <name type="scientific">Papilio xuthus</name>
    <name type="common">Asian swallowtail butterfly</name>
    <dbReference type="NCBI Taxonomy" id="66420"/>
    <lineage>
        <taxon>Eukaryota</taxon>
        <taxon>Metazoa</taxon>
        <taxon>Ecdysozoa</taxon>
        <taxon>Arthropoda</taxon>
        <taxon>Hexapoda</taxon>
        <taxon>Insecta</taxon>
        <taxon>Pterygota</taxon>
        <taxon>Neoptera</taxon>
        <taxon>Endopterygota</taxon>
        <taxon>Lepidoptera</taxon>
        <taxon>Glossata</taxon>
        <taxon>Ditrysia</taxon>
        <taxon>Papilionoidea</taxon>
        <taxon>Papilionidae</taxon>
        <taxon>Papilioninae</taxon>
        <taxon>Papilio</taxon>
    </lineage>
</organism>
<evidence type="ECO:0000256" key="2">
    <source>
        <dbReference type="ARBA" id="ARBA00006842"/>
    </source>
</evidence>
<evidence type="ECO:0000256" key="7">
    <source>
        <dbReference type="ARBA" id="ARBA00023065"/>
    </source>
</evidence>
<keyword evidence="8 10" id="KW-0496">Mitochondrion</keyword>
<dbReference type="GO" id="GO:0015986">
    <property type="term" value="P:proton motive force-driven ATP synthesis"/>
    <property type="evidence" value="ECO:0007669"/>
    <property type="project" value="UniProtKB-UniRule"/>
</dbReference>
<evidence type="ECO:0000256" key="9">
    <source>
        <dbReference type="ARBA" id="ARBA00023136"/>
    </source>
</evidence>
<dbReference type="PANTHER" id="PTHR12700">
    <property type="entry name" value="ATP SYNTHASE SUBUNIT D, MITOCHONDRIAL"/>
    <property type="match status" value="1"/>
</dbReference>
<evidence type="ECO:0000313" key="12">
    <source>
        <dbReference type="RefSeq" id="XP_013170877.1"/>
    </source>
</evidence>
<comment type="subcellular location">
    <subcellularLocation>
        <location evidence="1 10">Mitochondrion inner membrane</location>
    </subcellularLocation>
</comment>
<dbReference type="AlphaFoldDB" id="A0AAJ6ZEG0"/>
<keyword evidence="4" id="KW-0138">CF(0)</keyword>
<dbReference type="PIRSF" id="PIRSF005514">
    <property type="entry name" value="ATPase_F0_D_mt"/>
    <property type="match status" value="1"/>
</dbReference>
<sequence>MAKRFTKPSINWVEIEKRYPPEQKNNYLAFRAKSAAYLQRVQANPAEMPKIDWEAYKKLIPQSNIVEKLKSALEKYKIPYPKDNVTSQIDAQWKTIEKDIQQYCAEQQKHIDAASKELKRIQSLPKFEDMTMEMFYYLYPDKALDPVNRPTYWPHNPEEQPGYVTPEVKTSKTGH</sequence>
<evidence type="ECO:0000256" key="5">
    <source>
        <dbReference type="ARBA" id="ARBA00022781"/>
    </source>
</evidence>
<keyword evidence="3 10" id="KW-0813">Transport</keyword>
<dbReference type="KEGG" id="pxu:106120175"/>
<dbReference type="RefSeq" id="XP_013170877.1">
    <property type="nucleotide sequence ID" value="XM_013315423.1"/>
</dbReference>
<gene>
    <name evidence="12" type="primary">LOC106120175</name>
</gene>
<keyword evidence="7 10" id="KW-0406">Ion transport</keyword>
<protein>
    <recommendedName>
        <fullName evidence="10">ATP synthase subunit d, mitochondrial</fullName>
    </recommendedName>
</protein>
<keyword evidence="9 10" id="KW-0472">Membrane</keyword>
<proteinExistence type="inferred from homology"/>
<keyword evidence="6 10" id="KW-0999">Mitochondrion inner membrane</keyword>
<evidence type="ECO:0000256" key="6">
    <source>
        <dbReference type="ARBA" id="ARBA00022792"/>
    </source>
</evidence>
<evidence type="ECO:0000256" key="8">
    <source>
        <dbReference type="ARBA" id="ARBA00023128"/>
    </source>
</evidence>
<keyword evidence="5 10" id="KW-0375">Hydrogen ion transport</keyword>
<comment type="similarity">
    <text evidence="2 10">Belongs to the ATPase d subunit family.</text>
</comment>
<feature type="region of interest" description="Disordered" evidence="11">
    <location>
        <begin position="150"/>
        <end position="175"/>
    </location>
</feature>
<evidence type="ECO:0000256" key="3">
    <source>
        <dbReference type="ARBA" id="ARBA00022448"/>
    </source>
</evidence>
<evidence type="ECO:0000256" key="10">
    <source>
        <dbReference type="PIRNR" id="PIRNR005514"/>
    </source>
</evidence>
<evidence type="ECO:0000256" key="4">
    <source>
        <dbReference type="ARBA" id="ARBA00022547"/>
    </source>
</evidence>
<dbReference type="GO" id="GO:0015078">
    <property type="term" value="F:proton transmembrane transporter activity"/>
    <property type="evidence" value="ECO:0007669"/>
    <property type="project" value="InterPro"/>
</dbReference>
<evidence type="ECO:0000256" key="1">
    <source>
        <dbReference type="ARBA" id="ARBA00004273"/>
    </source>
</evidence>
<dbReference type="SUPFAM" id="SSF161065">
    <property type="entry name" value="ATP synthase D chain-like"/>
    <property type="match status" value="1"/>
</dbReference>
<accession>A0AAJ6ZEG0</accession>